<evidence type="ECO:0000313" key="7">
    <source>
        <dbReference type="EMBL" id="KAK9030574.1"/>
    </source>
</evidence>
<reference evidence="7 8" key="1">
    <citation type="journal article" date="2024" name="G3 (Bethesda)">
        <title>Genome assembly of Hibiscus sabdariffa L. provides insights into metabolisms of medicinal natural products.</title>
        <authorList>
            <person name="Kim T."/>
        </authorList>
    </citation>
    <scope>NUCLEOTIDE SEQUENCE [LARGE SCALE GENOMIC DNA]</scope>
    <source>
        <strain evidence="7">TK-2024</strain>
        <tissue evidence="7">Old leaves</tissue>
    </source>
</reference>
<dbReference type="InterPro" id="IPR037192">
    <property type="entry name" value="ERO1-like_sf"/>
</dbReference>
<evidence type="ECO:0000256" key="2">
    <source>
        <dbReference type="ARBA" id="ARBA00022490"/>
    </source>
</evidence>
<evidence type="ECO:0008006" key="9">
    <source>
        <dbReference type="Google" id="ProtNLM"/>
    </source>
</evidence>
<name>A0ABR2SZZ8_9ROSI</name>
<keyword evidence="4" id="KW-0472">Membrane</keyword>
<organism evidence="7 8">
    <name type="scientific">Hibiscus sabdariffa</name>
    <name type="common">roselle</name>
    <dbReference type="NCBI Taxonomy" id="183260"/>
    <lineage>
        <taxon>Eukaryota</taxon>
        <taxon>Viridiplantae</taxon>
        <taxon>Streptophyta</taxon>
        <taxon>Embryophyta</taxon>
        <taxon>Tracheophyta</taxon>
        <taxon>Spermatophyta</taxon>
        <taxon>Magnoliopsida</taxon>
        <taxon>eudicotyledons</taxon>
        <taxon>Gunneridae</taxon>
        <taxon>Pentapetalae</taxon>
        <taxon>rosids</taxon>
        <taxon>malvids</taxon>
        <taxon>Malvales</taxon>
        <taxon>Malvaceae</taxon>
        <taxon>Malvoideae</taxon>
        <taxon>Hibiscus</taxon>
    </lineage>
</organism>
<accession>A0ABR2SZZ8</accession>
<keyword evidence="8" id="KW-1185">Reference proteome</keyword>
<dbReference type="PANTHER" id="PTHR15660">
    <property type="entry name" value="BRISC AND BRCA1-A COMPLEX MEMBER 1"/>
    <property type="match status" value="1"/>
</dbReference>
<sequence>MAVDVVLFSPALVTVVMVGDTRPATQAAATTAHSEDILFCMDMDSESLVEMKTTRVNILDAVKQAILLFVNSKLSINPDHRFSFATLSKFAYWHLKEFNSDVKSTIVVVRALSATTVSSSQLDLTNLFRLEAHEAKKSHSQNCILRVASAHFFPFSHQFLSLVLRYQNCVQNLYFTFLFVLQAVTKDKWHMSKQREPSS</sequence>
<evidence type="ECO:0000256" key="1">
    <source>
        <dbReference type="ARBA" id="ARBA00004123"/>
    </source>
</evidence>
<evidence type="ECO:0000256" key="4">
    <source>
        <dbReference type="ARBA" id="ARBA00023136"/>
    </source>
</evidence>
<dbReference type="InterPro" id="IPR026126">
    <property type="entry name" value="BABAM1"/>
</dbReference>
<proteinExistence type="predicted"/>
<protein>
    <recommendedName>
        <fullName evidence="9">BRISC and BRCA1-A complex member 1</fullName>
    </recommendedName>
</protein>
<keyword evidence="5" id="KW-0234">DNA repair</keyword>
<keyword evidence="3" id="KW-0227">DNA damage</keyword>
<dbReference type="PANTHER" id="PTHR15660:SF1">
    <property type="entry name" value="BRISC AND BRCA1-A COMPLEX MEMBER 1"/>
    <property type="match status" value="1"/>
</dbReference>
<evidence type="ECO:0000313" key="8">
    <source>
        <dbReference type="Proteomes" id="UP001396334"/>
    </source>
</evidence>
<evidence type="ECO:0000256" key="3">
    <source>
        <dbReference type="ARBA" id="ARBA00022763"/>
    </source>
</evidence>
<comment type="subcellular location">
    <subcellularLocation>
        <location evidence="1">Nucleus</location>
    </subcellularLocation>
</comment>
<keyword evidence="2" id="KW-0963">Cytoplasm</keyword>
<keyword evidence="6" id="KW-0539">Nucleus</keyword>
<evidence type="ECO:0000256" key="5">
    <source>
        <dbReference type="ARBA" id="ARBA00023204"/>
    </source>
</evidence>
<gene>
    <name evidence="7" type="ORF">V6N11_031996</name>
</gene>
<dbReference type="SUPFAM" id="SSF110019">
    <property type="entry name" value="ERO1-like"/>
    <property type="match status" value="1"/>
</dbReference>
<evidence type="ECO:0000256" key="6">
    <source>
        <dbReference type="ARBA" id="ARBA00023242"/>
    </source>
</evidence>
<dbReference type="Proteomes" id="UP001396334">
    <property type="component" value="Unassembled WGS sequence"/>
</dbReference>
<dbReference type="EMBL" id="JBBPBN010000010">
    <property type="protein sequence ID" value="KAK9030574.1"/>
    <property type="molecule type" value="Genomic_DNA"/>
</dbReference>
<comment type="caution">
    <text evidence="7">The sequence shown here is derived from an EMBL/GenBank/DDBJ whole genome shotgun (WGS) entry which is preliminary data.</text>
</comment>